<organism evidence="3 4">
    <name type="scientific">Rosa chinensis</name>
    <name type="common">China rose</name>
    <dbReference type="NCBI Taxonomy" id="74649"/>
    <lineage>
        <taxon>Eukaryota</taxon>
        <taxon>Viridiplantae</taxon>
        <taxon>Streptophyta</taxon>
        <taxon>Embryophyta</taxon>
        <taxon>Tracheophyta</taxon>
        <taxon>Spermatophyta</taxon>
        <taxon>Magnoliopsida</taxon>
        <taxon>eudicotyledons</taxon>
        <taxon>Gunneridae</taxon>
        <taxon>Pentapetalae</taxon>
        <taxon>rosids</taxon>
        <taxon>fabids</taxon>
        <taxon>Rosales</taxon>
        <taxon>Rosaceae</taxon>
        <taxon>Rosoideae</taxon>
        <taxon>Rosoideae incertae sedis</taxon>
        <taxon>Rosa</taxon>
    </lineage>
</organism>
<dbReference type="Pfam" id="PF23551">
    <property type="entry name" value="Zn_ribbon_20"/>
    <property type="match status" value="1"/>
</dbReference>
<dbReference type="OMA" id="YMANNIA"/>
<dbReference type="PRINTS" id="PR00625">
    <property type="entry name" value="JDOMAIN"/>
</dbReference>
<dbReference type="InterPro" id="IPR001623">
    <property type="entry name" value="DnaJ_domain"/>
</dbReference>
<dbReference type="PROSITE" id="PS50076">
    <property type="entry name" value="DNAJ_2"/>
    <property type="match status" value="1"/>
</dbReference>
<evidence type="ECO:0000259" key="2">
    <source>
        <dbReference type="PROSITE" id="PS50076"/>
    </source>
</evidence>
<dbReference type="STRING" id="74649.A0A2P6SNX0"/>
<dbReference type="OrthoDB" id="66964at2759"/>
<reference evidence="3 4" key="1">
    <citation type="journal article" date="2018" name="Nat. Genet.">
        <title>The Rosa genome provides new insights in the design of modern roses.</title>
        <authorList>
            <person name="Bendahmane M."/>
        </authorList>
    </citation>
    <scope>NUCLEOTIDE SEQUENCE [LARGE SCALE GENOMIC DNA]</scope>
    <source>
        <strain evidence="4">cv. Old Blush</strain>
    </source>
</reference>
<dbReference type="Pfam" id="PF11926">
    <property type="entry name" value="DUF3444"/>
    <property type="match status" value="1"/>
</dbReference>
<dbReference type="Proteomes" id="UP000238479">
    <property type="component" value="Chromosome 1"/>
</dbReference>
<feature type="region of interest" description="Disordered" evidence="1">
    <location>
        <begin position="154"/>
        <end position="174"/>
    </location>
</feature>
<dbReference type="AlphaFoldDB" id="A0A2P6SNX0"/>
<name>A0A2P6SNX0_ROSCH</name>
<sequence>MLTALLVPKNSWIPEEFMDCNKSEAVRAKELAERKLLERNYASAKKIALKAQKLYPELEGLSQLLTIIDIYICGENKTIGDADWYGILGVIPYAKYALIRKQYIKLALRLHPDKNKSPGAEGAFKLVSEAWNLLSDKAKREEYERLTYYHNRNLEESRRGTPSHSGGLSEQPGANAFQNVTSSVTTHATALHGPMHSYGTPTTFWTICNLCRTYYQYLRMYLNQILMCSTCQKGFSAIETAAPPGVSESSSSSSCQEHHTTRRHGAASGRPFNSGRNNAVARNLGNKGSFASKSVNKATFQQSSFSKMTSRGSTVASGCAAAVSVAQQANEKAKRQREERQSIAEWERNQKLMGNSSFKKKRIEDKHLNGCEGYMANNIAIGNAGADLGVSESGTGNVGTKRIYGFSSIDNIPNSKRELSYHEMQNMLMKKARTDISKVLKEQSSATASKKQEEVKVDKKQKNVVYAGTEENGDNGDDARSSILTNVPDPDFHNFDLDRTESSFLAEQVWATYDGDGMPRYYARIQNVISRKPFKLCISWLNSRSNSELGSLDWIGSGFAKTCGDFRPGKRQTSKTLNSFCKKVSWKKVAHGMIRIFPGKMDVWALYRNWSPDWNQHTPSEVINKYEMVEVLEDFTEEHGVSVLPLIKVAGFRTVFQKCMDPKAVRRIPKEEMFRFSHIVPSQLLTGAEAHNAPKGCFELDPAAIPLHLLKGITEDNQAAMAENVGKTKEEVFQSASTREVDAGMEEREISESGGQPMGVGNSAYLVGQGN</sequence>
<dbReference type="PANTHER" id="PTHR44137:SF32">
    <property type="entry name" value="DNAJ HEAT SHOCK AMINO-TERMINAL DOMAIN PROTEIN"/>
    <property type="match status" value="1"/>
</dbReference>
<feature type="region of interest" description="Disordered" evidence="1">
    <location>
        <begin position="242"/>
        <end position="286"/>
    </location>
</feature>
<dbReference type="PANTHER" id="PTHR44137">
    <property type="entry name" value="BNAC03G44070D PROTEIN"/>
    <property type="match status" value="1"/>
</dbReference>
<feature type="domain" description="J" evidence="2">
    <location>
        <begin position="83"/>
        <end position="147"/>
    </location>
</feature>
<dbReference type="Gramene" id="PRQ60351">
    <property type="protein sequence ID" value="PRQ60351"/>
    <property type="gene ID" value="RchiOBHm_Chr1g0380211"/>
</dbReference>
<evidence type="ECO:0000313" key="4">
    <source>
        <dbReference type="Proteomes" id="UP000238479"/>
    </source>
</evidence>
<dbReference type="InterPro" id="IPR018253">
    <property type="entry name" value="DnaJ_domain_CS"/>
</dbReference>
<dbReference type="SMART" id="SM00271">
    <property type="entry name" value="DnaJ"/>
    <property type="match status" value="1"/>
</dbReference>
<keyword evidence="4" id="KW-1185">Reference proteome</keyword>
<protein>
    <submittedName>
        <fullName evidence="3">Putative DnaJ domain-containing protein</fullName>
    </submittedName>
</protein>
<comment type="caution">
    <text evidence="3">The sequence shown here is derived from an EMBL/GenBank/DDBJ whole genome shotgun (WGS) entry which is preliminary data.</text>
</comment>
<feature type="region of interest" description="Disordered" evidence="1">
    <location>
        <begin position="736"/>
        <end position="771"/>
    </location>
</feature>
<dbReference type="InterPro" id="IPR056988">
    <property type="entry name" value="Zn_ribbon_pln"/>
</dbReference>
<accession>A0A2P6SNX0</accession>
<proteinExistence type="predicted"/>
<evidence type="ECO:0000313" key="3">
    <source>
        <dbReference type="EMBL" id="PRQ60351.1"/>
    </source>
</evidence>
<dbReference type="EMBL" id="PDCK01000039">
    <property type="protein sequence ID" value="PRQ60351.1"/>
    <property type="molecule type" value="Genomic_DNA"/>
</dbReference>
<dbReference type="CDD" id="cd06257">
    <property type="entry name" value="DnaJ"/>
    <property type="match status" value="1"/>
</dbReference>
<feature type="compositionally biased region" description="Basic and acidic residues" evidence="1">
    <location>
        <begin position="739"/>
        <end position="751"/>
    </location>
</feature>
<dbReference type="SUPFAM" id="SSF46565">
    <property type="entry name" value="Chaperone J-domain"/>
    <property type="match status" value="1"/>
</dbReference>
<gene>
    <name evidence="3" type="ORF">RchiOBHm_Chr1g0380211</name>
</gene>
<dbReference type="Gene3D" id="1.10.287.110">
    <property type="entry name" value="DnaJ domain"/>
    <property type="match status" value="1"/>
</dbReference>
<dbReference type="Pfam" id="PF00226">
    <property type="entry name" value="DnaJ"/>
    <property type="match status" value="1"/>
</dbReference>
<dbReference type="PROSITE" id="PS00636">
    <property type="entry name" value="DNAJ_1"/>
    <property type="match status" value="1"/>
</dbReference>
<dbReference type="InterPro" id="IPR036869">
    <property type="entry name" value="J_dom_sf"/>
</dbReference>
<evidence type="ECO:0000256" key="1">
    <source>
        <dbReference type="SAM" id="MobiDB-lite"/>
    </source>
</evidence>
<dbReference type="InterPro" id="IPR024593">
    <property type="entry name" value="DUF3444"/>
</dbReference>